<reference evidence="2" key="2">
    <citation type="submission" date="2025-09" db="UniProtKB">
        <authorList>
            <consortium name="Ensembl"/>
        </authorList>
    </citation>
    <scope>IDENTIFICATION</scope>
</reference>
<sequence length="119" mass="13258">MSRQAKDDFLRHYTVSDPRTHPKGYTEYKVTAQFISKKDPEDVKEVRLLGGRGPILQFQIWKLSRGSWWWSGSGTATSASCMETWPTPTATSSAALRSSLRSPGPRCSVSVRSGHSGQR</sequence>
<dbReference type="InterPro" id="IPR051866">
    <property type="entry name" value="Intracell_Sig-Traffick_Protein"/>
</dbReference>
<accession>A0A2K5XN47</accession>
<feature type="compositionally biased region" description="Polar residues" evidence="1">
    <location>
        <begin position="110"/>
        <end position="119"/>
    </location>
</feature>
<feature type="region of interest" description="Disordered" evidence="1">
    <location>
        <begin position="76"/>
        <end position="119"/>
    </location>
</feature>
<dbReference type="Ensembl" id="ENSMLET00000023388.1">
    <property type="protein sequence ID" value="ENSMLEP00000004732.1"/>
    <property type="gene ID" value="ENSMLEG00000021443.1"/>
</dbReference>
<dbReference type="GeneTree" id="ENSGT00940000160125"/>
<protein>
    <recommendedName>
        <fullName evidence="4">Sorting nexin 15</fullName>
    </recommendedName>
</protein>
<reference evidence="2" key="1">
    <citation type="submission" date="2025-08" db="UniProtKB">
        <authorList>
            <consortium name="Ensembl"/>
        </authorList>
    </citation>
    <scope>IDENTIFICATION</scope>
</reference>
<evidence type="ECO:0000313" key="3">
    <source>
        <dbReference type="Proteomes" id="UP000233140"/>
    </source>
</evidence>
<dbReference type="Proteomes" id="UP000233140">
    <property type="component" value="Unassembled WGS sequence"/>
</dbReference>
<name>A0A2K5XN47_MANLE</name>
<keyword evidence="3" id="KW-1185">Reference proteome</keyword>
<feature type="compositionally biased region" description="Low complexity" evidence="1">
    <location>
        <begin position="76"/>
        <end position="103"/>
    </location>
</feature>
<evidence type="ECO:0008006" key="4">
    <source>
        <dbReference type="Google" id="ProtNLM"/>
    </source>
</evidence>
<evidence type="ECO:0000313" key="2">
    <source>
        <dbReference type="Ensembl" id="ENSMLEP00000004732.1"/>
    </source>
</evidence>
<dbReference type="AlphaFoldDB" id="A0A2K5XN47"/>
<proteinExistence type="predicted"/>
<dbReference type="PANTHER" id="PTHR15508">
    <property type="entry name" value="RIBOSOMAL PROTEIN S6 KINASE"/>
    <property type="match status" value="1"/>
</dbReference>
<organism evidence="2 3">
    <name type="scientific">Mandrillus leucophaeus</name>
    <name type="common">Drill</name>
    <name type="synonym">Papio leucophaeus</name>
    <dbReference type="NCBI Taxonomy" id="9568"/>
    <lineage>
        <taxon>Eukaryota</taxon>
        <taxon>Metazoa</taxon>
        <taxon>Chordata</taxon>
        <taxon>Craniata</taxon>
        <taxon>Vertebrata</taxon>
        <taxon>Euteleostomi</taxon>
        <taxon>Mammalia</taxon>
        <taxon>Eutheria</taxon>
        <taxon>Euarchontoglires</taxon>
        <taxon>Primates</taxon>
        <taxon>Haplorrhini</taxon>
        <taxon>Catarrhini</taxon>
        <taxon>Cercopithecidae</taxon>
        <taxon>Cercopithecinae</taxon>
        <taxon>Mandrillus</taxon>
    </lineage>
</organism>
<dbReference type="STRING" id="9568.ENSMLEP00000004732"/>
<evidence type="ECO:0000256" key="1">
    <source>
        <dbReference type="SAM" id="MobiDB-lite"/>
    </source>
</evidence>
<dbReference type="PANTHER" id="PTHR15508:SF9">
    <property type="entry name" value="SORTING NEXIN-15"/>
    <property type="match status" value="1"/>
</dbReference>